<proteinExistence type="predicted"/>
<accession>A0A7H0LDB9</accession>
<dbReference type="EMBL" id="CP061038">
    <property type="protein sequence ID" value="QNQ07672.1"/>
    <property type="molecule type" value="Genomic_DNA"/>
</dbReference>
<organism evidence="1 2">
    <name type="scientific">Sphingomonas alpina</name>
    <dbReference type="NCBI Taxonomy" id="653931"/>
    <lineage>
        <taxon>Bacteria</taxon>
        <taxon>Pseudomonadati</taxon>
        <taxon>Pseudomonadota</taxon>
        <taxon>Alphaproteobacteria</taxon>
        <taxon>Sphingomonadales</taxon>
        <taxon>Sphingomonadaceae</taxon>
        <taxon>Sphingomonas</taxon>
    </lineage>
</organism>
<keyword evidence="2" id="KW-1185">Reference proteome</keyword>
<name>A0A7H0LDB9_9SPHN</name>
<protein>
    <recommendedName>
        <fullName evidence="3">Glycosyltransferase family 4 protein</fullName>
    </recommendedName>
</protein>
<dbReference type="KEGG" id="spap:H3Z74_12665"/>
<evidence type="ECO:0000313" key="2">
    <source>
        <dbReference type="Proteomes" id="UP000516148"/>
    </source>
</evidence>
<sequence length="373" mass="40504">MTTRLIQIVPRRSISPEGVGDYARLLAEQLLRDHAIRTVFVSGSPLPPHERLRDEWETHELAERTSAALRATLDGITGGAPVPILLHLSGYGYQDKGTPLWLATGLERWRRSHAAAPFVTIFHELFATGPIWGSAFWLGPIQAWVARRIQRLSTAGIATTGPYAALLEGWRGERPGSTIALPVFSTIGDIENPIPAVERRASLAIFGRAGIYDAVYRERITQIEAFVIANKIDEIIDIGHRTEAPPPMIGAARVRSVGKASTTVLREELGSARFGLLDYDADRLAKSTIFAAYCAHGAVPICLSDAAGQNDGLRPGKTYLKLAADDATPVVDDAALEALQHGAKNWYQPHSLKSSADVIGRLLRQSSATTGRI</sequence>
<dbReference type="RefSeq" id="WP_187760020.1">
    <property type="nucleotide sequence ID" value="NZ_CP061038.1"/>
</dbReference>
<gene>
    <name evidence="1" type="ORF">H3Z74_12665</name>
</gene>
<evidence type="ECO:0000313" key="1">
    <source>
        <dbReference type="EMBL" id="QNQ07672.1"/>
    </source>
</evidence>
<evidence type="ECO:0008006" key="3">
    <source>
        <dbReference type="Google" id="ProtNLM"/>
    </source>
</evidence>
<dbReference type="Proteomes" id="UP000516148">
    <property type="component" value="Chromosome"/>
</dbReference>
<dbReference type="AlphaFoldDB" id="A0A7H0LDB9"/>
<reference evidence="1 2" key="1">
    <citation type="submission" date="2020-09" db="EMBL/GenBank/DDBJ databases">
        <title>Sphingomonas sp., a new species isolated from pork steak.</title>
        <authorList>
            <person name="Heidler von Heilborn D."/>
        </authorList>
    </citation>
    <scope>NUCLEOTIDE SEQUENCE [LARGE SCALE GENOMIC DNA]</scope>
    <source>
        <strain evidence="2">S8-3T</strain>
    </source>
</reference>